<protein>
    <submittedName>
        <fullName evidence="2">Transposase</fullName>
    </submittedName>
</protein>
<dbReference type="InterPro" id="IPR002560">
    <property type="entry name" value="Transposase_DDE"/>
</dbReference>
<reference evidence="2" key="1">
    <citation type="submission" date="2021-03" db="EMBL/GenBank/DDBJ databases">
        <authorList>
            <person name="Gilmore M.S."/>
            <person name="Schwartzman J."/>
            <person name="Van Tyne D."/>
            <person name="Martin M."/>
            <person name="Earl A.M."/>
            <person name="Manson A.L."/>
            <person name="Straub T."/>
            <person name="Salamzade R."/>
            <person name="Saavedra J."/>
            <person name="Lebreton F."/>
            <person name="Prichula J."/>
            <person name="Schaufler K."/>
            <person name="Gaca A."/>
            <person name="Sgardioli B."/>
            <person name="Wagenaar J."/>
            <person name="Strong T."/>
        </authorList>
    </citation>
    <scope>NUCLEOTIDE SEQUENCE</scope>
    <source>
        <strain evidence="2">DIV1094</strain>
    </source>
</reference>
<dbReference type="RefSeq" id="WP_207115953.1">
    <property type="nucleotide sequence ID" value="NZ_CP147250.1"/>
</dbReference>
<dbReference type="EMBL" id="CP147250">
    <property type="protein sequence ID" value="WYJ78546.1"/>
    <property type="molecule type" value="Genomic_DNA"/>
</dbReference>
<dbReference type="NCBIfam" id="NF033550">
    <property type="entry name" value="transpos_ISL3"/>
    <property type="match status" value="1"/>
</dbReference>
<dbReference type="Proteomes" id="UP000664360">
    <property type="component" value="Chromosome"/>
</dbReference>
<dbReference type="PANTHER" id="PTHR33498:SF1">
    <property type="entry name" value="TRANSPOSASE FOR INSERTION SEQUENCE ELEMENT IS1557"/>
    <property type="match status" value="1"/>
</dbReference>
<evidence type="ECO:0000259" key="1">
    <source>
        <dbReference type="Pfam" id="PF01610"/>
    </source>
</evidence>
<dbReference type="EMBL" id="CP147250">
    <property type="protein sequence ID" value="WYJ80330.1"/>
    <property type="molecule type" value="Genomic_DNA"/>
</dbReference>
<sequence length="431" mass="50398">MENSIKKMLRLTDKYLTIQDVSYETFHQTNTLVIDAVLAPPTSACLTCGSAVRDSKGKTVIVKNGKKMTCIRFDQFNHLPLIMRLKKQRYHCRNCHTHWTAQSYFVRPNHSIAEHVKMKIIALLTEKVSLSFIAKHCQVSIPTVTRILKSLKTYLPKQAKRHLPKVLMVDEFRSHVSSEDKMSFICADGETGQLVDILPTRKLSRLTTYFQTCVNPSDVDYLVTDMNAAYFQLTKKVFPHAKLVIDRFHVVKHMNQAFQDFRVREMKRLIASGNRTMPRKLKSHWRLLTKNRKNINHTEYKTWRSFRAPKYPYLTEAMVLDRLLSASTALKVAYQAFHELADAFRDKDHESFFTLLHQLPETLDKEFRLKLQNLLSYEEGIRHSLIYPYSNGKIEAKNTHIKTLKRVSYGFKSFENMRIRIFLTNQVIHVK</sequence>
<gene>
    <name evidence="2" type="ORF">DOK79_000049</name>
    <name evidence="3" type="ORF">DOK79_001887</name>
    <name evidence="4" type="ORF">DOK79_002275</name>
</gene>
<proteinExistence type="predicted"/>
<dbReference type="EMBL" id="CP147250">
    <property type="protein sequence ID" value="WYJ80692.1"/>
    <property type="molecule type" value="Genomic_DNA"/>
</dbReference>
<dbReference type="Pfam" id="PF01610">
    <property type="entry name" value="DDE_Tnp_ISL3"/>
    <property type="match status" value="1"/>
</dbReference>
<evidence type="ECO:0000313" key="5">
    <source>
        <dbReference type="Proteomes" id="UP000664360"/>
    </source>
</evidence>
<dbReference type="InterPro" id="IPR047951">
    <property type="entry name" value="Transpos_ISL3"/>
</dbReference>
<dbReference type="PANTHER" id="PTHR33498">
    <property type="entry name" value="TRANSPOSASE FOR INSERTION SEQUENCE ELEMENT IS1557"/>
    <property type="match status" value="1"/>
</dbReference>
<evidence type="ECO:0000313" key="3">
    <source>
        <dbReference type="EMBL" id="WYJ80330.1"/>
    </source>
</evidence>
<evidence type="ECO:0000313" key="2">
    <source>
        <dbReference type="EMBL" id="WYJ78546.1"/>
    </source>
</evidence>
<name>A0ABZ2SVS1_9ENTE</name>
<organism evidence="2 5">
    <name type="scientific">Candidatus Enterococcus mangumiae</name>
    <dbReference type="NCBI Taxonomy" id="2230878"/>
    <lineage>
        <taxon>Bacteria</taxon>
        <taxon>Bacillati</taxon>
        <taxon>Bacillota</taxon>
        <taxon>Bacilli</taxon>
        <taxon>Lactobacillales</taxon>
        <taxon>Enterococcaceae</taxon>
        <taxon>Enterococcus</taxon>
    </lineage>
</organism>
<evidence type="ECO:0000313" key="4">
    <source>
        <dbReference type="EMBL" id="WYJ80692.1"/>
    </source>
</evidence>
<reference evidence="2 5" key="2">
    <citation type="submission" date="2024-03" db="EMBL/GenBank/DDBJ databases">
        <title>The Genome Sequence of Enterococcus sp. DIV1094.</title>
        <authorList>
            <consortium name="The Broad Institute Genomics Platform"/>
            <consortium name="The Broad Institute Microbial Omics Core"/>
            <consortium name="The Broad Institute Genomic Center for Infectious Diseases"/>
            <person name="Earl A."/>
            <person name="Manson A."/>
            <person name="Gilmore M."/>
            <person name="Schwartman J."/>
            <person name="Shea T."/>
            <person name="Abouelleil A."/>
            <person name="Cao P."/>
            <person name="Chapman S."/>
            <person name="Cusick C."/>
            <person name="Young S."/>
            <person name="Neafsey D."/>
            <person name="Nusbaum C."/>
            <person name="Birren B."/>
        </authorList>
    </citation>
    <scope>NUCLEOTIDE SEQUENCE [LARGE SCALE GENOMIC DNA]</scope>
    <source>
        <strain evidence="2 5">DIV1094</strain>
    </source>
</reference>
<keyword evidence="5" id="KW-1185">Reference proteome</keyword>
<feature type="domain" description="Transposase IS204/IS1001/IS1096/IS1165 DDE" evidence="1">
    <location>
        <begin position="167"/>
        <end position="421"/>
    </location>
</feature>
<accession>A0ABZ2SVS1</accession>